<accession>A0ABR2HFH5</accession>
<name>A0ABR2HFH5_9EUKA</name>
<dbReference type="InterPro" id="IPR016024">
    <property type="entry name" value="ARM-type_fold"/>
</dbReference>
<comment type="similarity">
    <text evidence="2">Belongs to the importin beta family.</text>
</comment>
<evidence type="ECO:0000256" key="1">
    <source>
        <dbReference type="ARBA" id="ARBA00004123"/>
    </source>
</evidence>
<evidence type="ECO:0000259" key="5">
    <source>
        <dbReference type="Pfam" id="PF08389"/>
    </source>
</evidence>
<dbReference type="Gene3D" id="1.25.10.10">
    <property type="entry name" value="Leucine-rich Repeat Variant"/>
    <property type="match status" value="1"/>
</dbReference>
<proteinExistence type="inferred from homology"/>
<dbReference type="Proteomes" id="UP001470230">
    <property type="component" value="Unassembled WGS sequence"/>
</dbReference>
<dbReference type="InterPro" id="IPR013598">
    <property type="entry name" value="Exportin-1/Importin-b-like"/>
</dbReference>
<dbReference type="PANTHER" id="PTHR12363:SF33">
    <property type="entry name" value="IMPORTIN-13"/>
    <property type="match status" value="1"/>
</dbReference>
<evidence type="ECO:0000313" key="7">
    <source>
        <dbReference type="Proteomes" id="UP001470230"/>
    </source>
</evidence>
<dbReference type="Pfam" id="PF08389">
    <property type="entry name" value="Xpo1"/>
    <property type="match status" value="1"/>
</dbReference>
<evidence type="ECO:0000256" key="2">
    <source>
        <dbReference type="ARBA" id="ARBA00007991"/>
    </source>
</evidence>
<keyword evidence="3" id="KW-0813">Transport</keyword>
<keyword evidence="7" id="KW-1185">Reference proteome</keyword>
<reference evidence="6 7" key="1">
    <citation type="submission" date="2024-04" db="EMBL/GenBank/DDBJ databases">
        <title>Tritrichomonas musculus Genome.</title>
        <authorList>
            <person name="Alves-Ferreira E."/>
            <person name="Grigg M."/>
            <person name="Lorenzi H."/>
            <person name="Galac M."/>
        </authorList>
    </citation>
    <scope>NUCLEOTIDE SEQUENCE [LARGE SCALE GENOMIC DNA]</scope>
    <source>
        <strain evidence="6 7">EAF2021</strain>
    </source>
</reference>
<evidence type="ECO:0000313" key="6">
    <source>
        <dbReference type="EMBL" id="KAK8845848.1"/>
    </source>
</evidence>
<organism evidence="6 7">
    <name type="scientific">Tritrichomonas musculus</name>
    <dbReference type="NCBI Taxonomy" id="1915356"/>
    <lineage>
        <taxon>Eukaryota</taxon>
        <taxon>Metamonada</taxon>
        <taxon>Parabasalia</taxon>
        <taxon>Tritrichomonadida</taxon>
        <taxon>Tritrichomonadidae</taxon>
        <taxon>Tritrichomonas</taxon>
    </lineage>
</organism>
<gene>
    <name evidence="6" type="ORF">M9Y10_020771</name>
</gene>
<sequence length="947" mass="110316">MYAPTNVEQAILNMNSPQPDISALNFINNWTQQPESIFTSLELILTSNYENVKVACCTYLSHSIINFWNQADSGQKSNFRSNIIKFALDYDKKDQIFKFISIIIAHIAVFDYPEEWPEFSLIIFPHENLTDQYYFNSIKIFHKFAKDIQTSTNITEHRRNVLKSIILENITTIMNFLNKYIENPLFVKDSLGIYSYIILWIPNEETVLPLILDKLIFHFLPNEELTKVSLKCLTSIFISRSDSALSFRKYSPYLISTLSKSTFSNQKPITTNVSVIEFIIRFLNMYILIFEIVFVFDRAQKETRFANLIDKSVNELVQTIVDKQISVDDLKNDVIHLLQVVLSIQPEDVKDSFWMLWSNILRRYKFETLCNFSVNPVCEFYQPFYPLILQYLYNFLPSAVNEGGTYIFQARGCFNSLFFINQEVFVQFLHAQQPSENLCYAVGILEFVLDSNNTIQSLSQIVIELLDTLNSSSMSQQYVKALLFCLPHSSCFFHDNNELFSRFIEFIINCINDDDQSISEAACKSLNYIVTNRVGLFRGDSRQFTENIIELTERFFYHLDQESSIKMYKICTILICHNTQIENPKELFHKLLQPVMVFMMSYLNQAKQIIKENGDLSQLAMNENIERAVLIICECTNAYYPSPIEIFNLVWQTLFELTIFVVSNDSFPNEIVSACLRTVAWVQSNRSQGEIDKENLIQQIFQAMIKRGSIDESIFTYVTIVRESDEGEENLIDKFYPFIFQNFIVPLMKSEDDFPFIPLFMMFNSFNLKNIDIQSIIQFILKGIQDYRKDVNYSAVNCLKNILSDSSEEQLAFVIENFEISIVSTLIESITDEIHKEMIVENINFLRTLIRINSVEQLNRIVKNALIGALNKCAKEPSEGFYENFVNYIFSICNFCTPFREAFMNLLIVLRKASPGDCDLFEVQPVHQNIIYDEMIKLTQDEIKKQQ</sequence>
<keyword evidence="4" id="KW-0539">Nucleus</keyword>
<evidence type="ECO:0000256" key="3">
    <source>
        <dbReference type="ARBA" id="ARBA00022448"/>
    </source>
</evidence>
<feature type="domain" description="Exportin-1/Importin-beta-like" evidence="5">
    <location>
        <begin position="100"/>
        <end position="233"/>
    </location>
</feature>
<comment type="caution">
    <text evidence="6">The sequence shown here is derived from an EMBL/GenBank/DDBJ whole genome shotgun (WGS) entry which is preliminary data.</text>
</comment>
<protein>
    <recommendedName>
        <fullName evidence="5">Exportin-1/Importin-beta-like domain-containing protein</fullName>
    </recommendedName>
</protein>
<dbReference type="InterPro" id="IPR051345">
    <property type="entry name" value="Importin_beta-like_NTR"/>
</dbReference>
<evidence type="ECO:0000256" key="4">
    <source>
        <dbReference type="ARBA" id="ARBA00023242"/>
    </source>
</evidence>
<dbReference type="EMBL" id="JAPFFF010000030">
    <property type="protein sequence ID" value="KAK8845848.1"/>
    <property type="molecule type" value="Genomic_DNA"/>
</dbReference>
<dbReference type="SUPFAM" id="SSF48371">
    <property type="entry name" value="ARM repeat"/>
    <property type="match status" value="2"/>
</dbReference>
<dbReference type="PANTHER" id="PTHR12363">
    <property type="entry name" value="TRANSPORTIN 3 AND IMPORTIN 13"/>
    <property type="match status" value="1"/>
</dbReference>
<dbReference type="InterPro" id="IPR011989">
    <property type="entry name" value="ARM-like"/>
</dbReference>
<comment type="subcellular location">
    <subcellularLocation>
        <location evidence="1">Nucleus</location>
    </subcellularLocation>
</comment>